<reference evidence="1 2" key="1">
    <citation type="journal article" date="2015" name="Nature">
        <title>rRNA introns, odd ribosomes, and small enigmatic genomes across a large radiation of phyla.</title>
        <authorList>
            <person name="Brown C.T."/>
            <person name="Hug L.A."/>
            <person name="Thomas B.C."/>
            <person name="Sharon I."/>
            <person name="Castelle C.J."/>
            <person name="Singh A."/>
            <person name="Wilkins M.J."/>
            <person name="Williams K.H."/>
            <person name="Banfield J.F."/>
        </authorList>
    </citation>
    <scope>NUCLEOTIDE SEQUENCE [LARGE SCALE GENOMIC DNA]</scope>
</reference>
<dbReference type="AlphaFoldDB" id="A0A0G0CU00"/>
<organism evidence="1 2">
    <name type="scientific">candidate division WS6 bacterium GW2011_GWB1_33_6</name>
    <dbReference type="NCBI Taxonomy" id="1619088"/>
    <lineage>
        <taxon>Bacteria</taxon>
        <taxon>Candidatus Dojkabacteria</taxon>
    </lineage>
</organism>
<protein>
    <submittedName>
        <fullName evidence="1">Uncharacterized protein</fullName>
    </submittedName>
</protein>
<gene>
    <name evidence="1" type="ORF">UR47_C0014G0022</name>
</gene>
<dbReference type="Proteomes" id="UP000034488">
    <property type="component" value="Unassembled WGS sequence"/>
</dbReference>
<proteinExistence type="predicted"/>
<evidence type="ECO:0000313" key="2">
    <source>
        <dbReference type="Proteomes" id="UP000034488"/>
    </source>
</evidence>
<comment type="caution">
    <text evidence="1">The sequence shown here is derived from an EMBL/GenBank/DDBJ whole genome shotgun (WGS) entry which is preliminary data.</text>
</comment>
<name>A0A0G0CU00_9BACT</name>
<dbReference type="EMBL" id="LBPI01000014">
    <property type="protein sequence ID" value="KKP54580.1"/>
    <property type="molecule type" value="Genomic_DNA"/>
</dbReference>
<accession>A0A0G0CU00</accession>
<sequence>MEDRVKKVPIYPNTPPRIKKESNLAIWNRVSGIPLDLLFAYVEDIESTRPPTTAIHVDIEAITPIRNTTGYVNVPALTRFVTPKF</sequence>
<evidence type="ECO:0000313" key="1">
    <source>
        <dbReference type="EMBL" id="KKP54580.1"/>
    </source>
</evidence>